<dbReference type="EC" id="5.2.1.8" evidence="3 13"/>
<dbReference type="PANTHER" id="PTHR46046">
    <property type="entry name" value="PEPTIDYLPROLYL ISOMERASE"/>
    <property type="match status" value="1"/>
</dbReference>
<dbReference type="GO" id="GO:0003755">
    <property type="term" value="F:peptidyl-prolyl cis-trans isomerase activity"/>
    <property type="evidence" value="ECO:0007669"/>
    <property type="project" value="UniProtKB-KW"/>
</dbReference>
<evidence type="ECO:0000256" key="15">
    <source>
        <dbReference type="SAM" id="SignalP"/>
    </source>
</evidence>
<dbReference type="PROSITE" id="PS50222">
    <property type="entry name" value="EF_HAND_2"/>
    <property type="match status" value="2"/>
</dbReference>
<dbReference type="GO" id="GO:0005528">
    <property type="term" value="F:FK506 binding"/>
    <property type="evidence" value="ECO:0007669"/>
    <property type="project" value="Ensembl"/>
</dbReference>
<keyword evidence="11 13" id="KW-0413">Isomerase</keyword>
<evidence type="ECO:0000259" key="17">
    <source>
        <dbReference type="PROSITE" id="PS50222"/>
    </source>
</evidence>
<dbReference type="Gene3D" id="3.10.50.40">
    <property type="match status" value="4"/>
</dbReference>
<dbReference type="GO" id="GO:0042060">
    <property type="term" value="P:wound healing"/>
    <property type="evidence" value="ECO:0007669"/>
    <property type="project" value="Ensembl"/>
</dbReference>
<comment type="subcellular location">
    <subcellularLocation>
        <location evidence="2">Endoplasmic reticulum</location>
    </subcellularLocation>
</comment>
<evidence type="ECO:0000256" key="13">
    <source>
        <dbReference type="PROSITE-ProRule" id="PRU00277"/>
    </source>
</evidence>
<keyword evidence="8" id="KW-0106">Calcium</keyword>
<dbReference type="InterPro" id="IPR002048">
    <property type="entry name" value="EF_hand_dom"/>
</dbReference>
<dbReference type="InterPro" id="IPR018247">
    <property type="entry name" value="EF_Hand_1_Ca_BS"/>
</dbReference>
<dbReference type="InterPro" id="IPR051989">
    <property type="entry name" value="FKBP-like_isomerase"/>
</dbReference>
<sequence>MFPAGPPIYSLLRLPLLQLLLLVVQAVGRGLGRASPAGGPLEDVVIERYHIPRACPREVQMGDFVRYHYNGTFEDGKKFDSSYDRNTLVAIVVGVGRLITGMDRGLMGMCVNERRRLIVPPHLGYGSIGLAGLIPPDATLYFDVVLLDVWNKEDTVQVSILLRPPHCPRMIQDGDFVRYHYNGTLLDGTSFDTSYSRGGTYDTYVGSGWLIKGMDQGLLGMCPGERRKIIIPPFLAYGEKGYGEWKTRPPHTASLVFHVLLIDVHNPKDTVQLETLELPLGCVRRAVAGDFMRYHYNGSLMDGEGPFDSLPGPPALYCSYSRNHTYNTYIGQGYIIPGMDQGLQGACVGERRRITIPPHLAYGENGTGDKIPGSAVLIFNVHVIDFHNPADVVEIKTLSRPSETCNETTKLGDFVRYHYNCSLLDGTQLFTSHDYGAPQEATLGANKVIEGLDMGLQGMCVGERRQLIVPPHLAHGENGARGVPGSAVLQFEVELVSREDGLPTGYLFVWHEDPPANLFEDMDLNKDGEVPPEEFSTFIKAQVSEGKGRLMPGQDPEKTIGDMFQNQDRNQDGKITVEELKLKSDEDEERVHEEL</sequence>
<dbReference type="GO" id="GO:0030199">
    <property type="term" value="P:collagen fibril organization"/>
    <property type="evidence" value="ECO:0007669"/>
    <property type="project" value="Ensembl"/>
</dbReference>
<dbReference type="PROSITE" id="PS50059">
    <property type="entry name" value="FKBP_PPIASE"/>
    <property type="match status" value="4"/>
</dbReference>
<feature type="signal peptide" evidence="15">
    <location>
        <begin position="1"/>
        <end position="26"/>
    </location>
</feature>
<dbReference type="GO" id="GO:0035909">
    <property type="term" value="P:aorta morphogenesis"/>
    <property type="evidence" value="ECO:0007669"/>
    <property type="project" value="Ensembl"/>
</dbReference>
<gene>
    <name evidence="18" type="primary">FKBP10</name>
</gene>
<dbReference type="InterPro" id="IPR011992">
    <property type="entry name" value="EF-hand-dom_pair"/>
</dbReference>
<dbReference type="AlphaFoldDB" id="A0A2K5E8S2"/>
<dbReference type="PANTHER" id="PTHR46046:SF3">
    <property type="entry name" value="PEPTIDYL-PROLYL CIS-TRANS ISOMERASE FKBP10"/>
    <property type="match status" value="1"/>
</dbReference>
<feature type="region of interest" description="Disordered" evidence="14">
    <location>
        <begin position="546"/>
        <end position="595"/>
    </location>
</feature>
<dbReference type="FunFam" id="3.10.50.40:FF:000002">
    <property type="entry name" value="Peptidylprolyl isomerase"/>
    <property type="match status" value="4"/>
</dbReference>
<evidence type="ECO:0000256" key="9">
    <source>
        <dbReference type="ARBA" id="ARBA00023110"/>
    </source>
</evidence>
<feature type="domain" description="PPIase FKBP-type" evidence="16">
    <location>
        <begin position="412"/>
        <end position="499"/>
    </location>
</feature>
<evidence type="ECO:0000313" key="19">
    <source>
        <dbReference type="Proteomes" id="UP000233020"/>
    </source>
</evidence>
<keyword evidence="5 15" id="KW-0732">Signal</keyword>
<organism evidence="18 19">
    <name type="scientific">Aotus nancymaae</name>
    <name type="common">Ma's night monkey</name>
    <dbReference type="NCBI Taxonomy" id="37293"/>
    <lineage>
        <taxon>Eukaryota</taxon>
        <taxon>Metazoa</taxon>
        <taxon>Chordata</taxon>
        <taxon>Craniata</taxon>
        <taxon>Vertebrata</taxon>
        <taxon>Euteleostomi</taxon>
        <taxon>Mammalia</taxon>
        <taxon>Eutheria</taxon>
        <taxon>Euarchontoglires</taxon>
        <taxon>Primates</taxon>
        <taxon>Haplorrhini</taxon>
        <taxon>Platyrrhini</taxon>
        <taxon>Aotidae</taxon>
        <taxon>Aotus</taxon>
    </lineage>
</organism>
<feature type="domain" description="PPIase FKBP-type" evidence="16">
    <location>
        <begin position="289"/>
        <end position="387"/>
    </location>
</feature>
<dbReference type="Pfam" id="PF00254">
    <property type="entry name" value="FKBP_C"/>
    <property type="match status" value="4"/>
</dbReference>
<dbReference type="InterPro" id="IPR001179">
    <property type="entry name" value="PPIase_FKBP_dom"/>
</dbReference>
<keyword evidence="19" id="KW-1185">Reference proteome</keyword>
<dbReference type="InterPro" id="IPR046357">
    <property type="entry name" value="PPIase_dom_sf"/>
</dbReference>
<dbReference type="SUPFAM" id="SSF54534">
    <property type="entry name" value="FKBP-like"/>
    <property type="match status" value="4"/>
</dbReference>
<dbReference type="GO" id="GO:0016020">
    <property type="term" value="C:membrane"/>
    <property type="evidence" value="ECO:0007669"/>
    <property type="project" value="Ensembl"/>
</dbReference>
<feature type="domain" description="EF-hand" evidence="17">
    <location>
        <begin position="555"/>
        <end position="590"/>
    </location>
</feature>
<dbReference type="GO" id="GO:0085029">
    <property type="term" value="P:extracellular matrix assembly"/>
    <property type="evidence" value="ECO:0007669"/>
    <property type="project" value="Ensembl"/>
</dbReference>
<dbReference type="GO" id="GO:0005783">
    <property type="term" value="C:endoplasmic reticulum"/>
    <property type="evidence" value="ECO:0007669"/>
    <property type="project" value="UniProtKB-SubCell"/>
</dbReference>
<reference evidence="18" key="1">
    <citation type="submission" date="2025-08" db="UniProtKB">
        <authorList>
            <consortium name="Ensembl"/>
        </authorList>
    </citation>
    <scope>IDENTIFICATION</scope>
</reference>
<reference evidence="18" key="2">
    <citation type="submission" date="2025-09" db="UniProtKB">
        <authorList>
            <consortium name="Ensembl"/>
        </authorList>
    </citation>
    <scope>IDENTIFICATION</scope>
</reference>
<evidence type="ECO:0000256" key="11">
    <source>
        <dbReference type="ARBA" id="ARBA00023235"/>
    </source>
</evidence>
<keyword evidence="9 13" id="KW-0697">Rotamase</keyword>
<evidence type="ECO:0000256" key="4">
    <source>
        <dbReference type="ARBA" id="ARBA00022723"/>
    </source>
</evidence>
<comment type="function">
    <text evidence="12">PPIases accelerate the folding of proteins during protein synthesis.</text>
</comment>
<dbReference type="Gene3D" id="1.10.238.10">
    <property type="entry name" value="EF-hand"/>
    <property type="match status" value="1"/>
</dbReference>
<evidence type="ECO:0000313" key="18">
    <source>
        <dbReference type="Ensembl" id="ENSANAP00000029617.1"/>
    </source>
</evidence>
<dbReference type="Pfam" id="PF13202">
    <property type="entry name" value="EF-hand_5"/>
    <property type="match status" value="2"/>
</dbReference>
<dbReference type="GO" id="GO:0005509">
    <property type="term" value="F:calcium ion binding"/>
    <property type="evidence" value="ECO:0007669"/>
    <property type="project" value="InterPro"/>
</dbReference>
<keyword evidence="6" id="KW-0677">Repeat</keyword>
<feature type="domain" description="EF-hand" evidence="17">
    <location>
        <begin position="510"/>
        <end position="545"/>
    </location>
</feature>
<evidence type="ECO:0000256" key="2">
    <source>
        <dbReference type="ARBA" id="ARBA00004240"/>
    </source>
</evidence>
<feature type="domain" description="PPIase FKBP-type" evidence="16">
    <location>
        <begin position="174"/>
        <end position="265"/>
    </location>
</feature>
<accession>A0A2K5E8S2</accession>
<dbReference type="OMA" id="YDRHTLV"/>
<evidence type="ECO:0000256" key="1">
    <source>
        <dbReference type="ARBA" id="ARBA00000971"/>
    </source>
</evidence>
<dbReference type="GeneTree" id="ENSGT00940000156331"/>
<evidence type="ECO:0000256" key="6">
    <source>
        <dbReference type="ARBA" id="ARBA00022737"/>
    </source>
</evidence>
<feature type="chain" id="PRO_5014328238" description="peptidylprolyl isomerase" evidence="15">
    <location>
        <begin position="27"/>
        <end position="595"/>
    </location>
</feature>
<dbReference type="CDD" id="cd00051">
    <property type="entry name" value="EFh"/>
    <property type="match status" value="1"/>
</dbReference>
<evidence type="ECO:0000259" key="16">
    <source>
        <dbReference type="PROSITE" id="PS50059"/>
    </source>
</evidence>
<keyword evidence="7" id="KW-0256">Endoplasmic reticulum</keyword>
<dbReference type="GO" id="GO:0001701">
    <property type="term" value="P:in utero embryonic development"/>
    <property type="evidence" value="ECO:0007669"/>
    <property type="project" value="Ensembl"/>
</dbReference>
<dbReference type="Proteomes" id="UP000233020">
    <property type="component" value="Unplaced"/>
</dbReference>
<protein>
    <recommendedName>
        <fullName evidence="3 13">peptidylprolyl isomerase</fullName>
        <ecNumber evidence="3 13">5.2.1.8</ecNumber>
    </recommendedName>
</protein>
<evidence type="ECO:0000256" key="5">
    <source>
        <dbReference type="ARBA" id="ARBA00022729"/>
    </source>
</evidence>
<dbReference type="Ensembl" id="ENSANAT00000047647.1">
    <property type="protein sequence ID" value="ENSANAP00000029617.1"/>
    <property type="gene ID" value="ENSANAG00000032568.1"/>
</dbReference>
<feature type="domain" description="PPIase FKBP-type" evidence="16">
    <location>
        <begin position="62"/>
        <end position="150"/>
    </location>
</feature>
<keyword evidence="4" id="KW-0479">Metal-binding</keyword>
<dbReference type="GO" id="GO:0005758">
    <property type="term" value="C:mitochondrial intermembrane space"/>
    <property type="evidence" value="ECO:0007669"/>
    <property type="project" value="Ensembl"/>
</dbReference>
<name>A0A2K5E8S2_AOTNA</name>
<dbReference type="STRING" id="37293.ENSANAP00000029617"/>
<evidence type="ECO:0000256" key="14">
    <source>
        <dbReference type="SAM" id="MobiDB-lite"/>
    </source>
</evidence>
<comment type="catalytic activity">
    <reaction evidence="1 13">
        <text>[protein]-peptidylproline (omega=180) = [protein]-peptidylproline (omega=0)</text>
        <dbReference type="Rhea" id="RHEA:16237"/>
        <dbReference type="Rhea" id="RHEA-COMP:10747"/>
        <dbReference type="Rhea" id="RHEA-COMP:10748"/>
        <dbReference type="ChEBI" id="CHEBI:83833"/>
        <dbReference type="ChEBI" id="CHEBI:83834"/>
        <dbReference type="EC" id="5.2.1.8"/>
    </reaction>
</comment>
<evidence type="ECO:0000256" key="3">
    <source>
        <dbReference type="ARBA" id="ARBA00013194"/>
    </source>
</evidence>
<evidence type="ECO:0000256" key="7">
    <source>
        <dbReference type="ARBA" id="ARBA00022824"/>
    </source>
</evidence>
<dbReference type="SUPFAM" id="SSF47473">
    <property type="entry name" value="EF-hand"/>
    <property type="match status" value="1"/>
</dbReference>
<evidence type="ECO:0000256" key="8">
    <source>
        <dbReference type="ARBA" id="ARBA00022837"/>
    </source>
</evidence>
<feature type="compositionally biased region" description="Basic and acidic residues" evidence="14">
    <location>
        <begin position="569"/>
        <end position="595"/>
    </location>
</feature>
<dbReference type="PROSITE" id="PS00018">
    <property type="entry name" value="EF_HAND_1"/>
    <property type="match status" value="1"/>
</dbReference>
<dbReference type="SMART" id="SM00054">
    <property type="entry name" value="EFh"/>
    <property type="match status" value="2"/>
</dbReference>
<proteinExistence type="predicted"/>
<keyword evidence="10" id="KW-0325">Glycoprotein</keyword>
<evidence type="ECO:0000256" key="12">
    <source>
        <dbReference type="ARBA" id="ARBA00055986"/>
    </source>
</evidence>
<evidence type="ECO:0000256" key="10">
    <source>
        <dbReference type="ARBA" id="ARBA00023180"/>
    </source>
</evidence>